<dbReference type="AlphaFoldDB" id="A0A0N4Z618"/>
<keyword evidence="1" id="KW-1185">Reference proteome</keyword>
<evidence type="ECO:0000313" key="1">
    <source>
        <dbReference type="Proteomes" id="UP000038045"/>
    </source>
</evidence>
<name>A0A0N4Z618_PARTI</name>
<organism evidence="1 2">
    <name type="scientific">Parastrongyloides trichosuri</name>
    <name type="common">Possum-specific nematode worm</name>
    <dbReference type="NCBI Taxonomy" id="131310"/>
    <lineage>
        <taxon>Eukaryota</taxon>
        <taxon>Metazoa</taxon>
        <taxon>Ecdysozoa</taxon>
        <taxon>Nematoda</taxon>
        <taxon>Chromadorea</taxon>
        <taxon>Rhabditida</taxon>
        <taxon>Tylenchina</taxon>
        <taxon>Panagrolaimomorpha</taxon>
        <taxon>Strongyloidoidea</taxon>
        <taxon>Strongyloididae</taxon>
        <taxon>Parastrongyloides</taxon>
    </lineage>
</organism>
<accession>A0A0N4Z618</accession>
<dbReference type="Proteomes" id="UP000038045">
    <property type="component" value="Unplaced"/>
</dbReference>
<evidence type="ECO:0000313" key="2">
    <source>
        <dbReference type="WBParaSite" id="PTRK_0000256100.1"/>
    </source>
</evidence>
<reference evidence="2" key="1">
    <citation type="submission" date="2017-02" db="UniProtKB">
        <authorList>
            <consortium name="WormBaseParasite"/>
        </authorList>
    </citation>
    <scope>IDENTIFICATION</scope>
</reference>
<proteinExistence type="predicted"/>
<dbReference type="WBParaSite" id="PTRK_0000256100.1">
    <property type="protein sequence ID" value="PTRK_0000256100.1"/>
    <property type="gene ID" value="PTRK_0000256100"/>
</dbReference>
<protein>
    <submittedName>
        <fullName evidence="2">RNAse_Pc domain-containing protein</fullName>
    </submittedName>
</protein>
<sequence length="325" mass="36263">MESNNIQLKNKIGGQERNETTKLVVQDVSTNLNITSKNHEESNTFNNIPLKSKNLTSAVDEIIEKNKKIGTNSLGNDYNDDLSFDEALKLAEAEAMRVLDEDKKKEEEMKDRNTIKKLKETASLSEVFLSNKKDVEKFSSQITTTKSTLVKGEANINDILLSSLPDIRRLKTTTVSPLTTSKNEIMKTTISLKISENIFGSSNNNRITNSNSIQMVPNDRKNNLELTTISIIDNNNNNKKSSIHRISLQISSTTTAIPIIKVSKCPTLNAYRDGKPHPNTSRYCKTLIPGVPDDNTCRCRYLVGSRDSNNCPSSFLYLCKPTAGK</sequence>